<dbReference type="EMBL" id="JAVIJC010000102">
    <property type="protein sequence ID" value="MDX8496729.1"/>
    <property type="molecule type" value="Genomic_DNA"/>
</dbReference>
<evidence type="ECO:0000313" key="2">
    <source>
        <dbReference type="Proteomes" id="UP001271249"/>
    </source>
</evidence>
<accession>A0ABU4ZBS6</accession>
<dbReference type="RefSeq" id="WP_320230384.1">
    <property type="nucleotide sequence ID" value="NZ_JAVIJB010000099.1"/>
</dbReference>
<evidence type="ECO:0000313" key="1">
    <source>
        <dbReference type="EMBL" id="MDX8496729.1"/>
    </source>
</evidence>
<dbReference type="Proteomes" id="UP001271249">
    <property type="component" value="Unassembled WGS sequence"/>
</dbReference>
<comment type="caution">
    <text evidence="1">The sequence shown here is derived from an EMBL/GenBank/DDBJ whole genome shotgun (WGS) entry which is preliminary data.</text>
</comment>
<sequence length="100" mass="11054">MKKLTDRSPIIVEDSPFFREAAEIDAVLGDQSVIEVADAAKALWGDLAVTAIAWGALAANCDGDMPEYRFWFQVFDCLRADSLESELEGMMAPVNRRSLN</sequence>
<organism evidence="1 2">
    <name type="scientific">Mesorhizobium captivum</name>
    <dbReference type="NCBI Taxonomy" id="3072319"/>
    <lineage>
        <taxon>Bacteria</taxon>
        <taxon>Pseudomonadati</taxon>
        <taxon>Pseudomonadota</taxon>
        <taxon>Alphaproteobacteria</taxon>
        <taxon>Hyphomicrobiales</taxon>
        <taxon>Phyllobacteriaceae</taxon>
        <taxon>Mesorhizobium</taxon>
    </lineage>
</organism>
<protein>
    <submittedName>
        <fullName evidence="1">Uncharacterized protein</fullName>
    </submittedName>
</protein>
<gene>
    <name evidence="1" type="ORF">RFN29_35170</name>
</gene>
<proteinExistence type="predicted"/>
<name>A0ABU4ZBS6_9HYPH</name>
<keyword evidence="2" id="KW-1185">Reference proteome</keyword>
<reference evidence="1 2" key="1">
    <citation type="submission" date="2023-08" db="EMBL/GenBank/DDBJ databases">
        <title>Implementing the SeqCode for naming new Mesorhizobium species isolated from Vachellia karroo root nodules.</title>
        <authorList>
            <person name="Van Lill M."/>
        </authorList>
    </citation>
    <scope>NUCLEOTIDE SEQUENCE [LARGE SCALE GENOMIC DNA]</scope>
    <source>
        <strain evidence="1 2">VK22B</strain>
    </source>
</reference>